<dbReference type="EMBL" id="OZ019895">
    <property type="protein sequence ID" value="CAK9219536.1"/>
    <property type="molecule type" value="Genomic_DNA"/>
</dbReference>
<proteinExistence type="predicted"/>
<sequence length="318" mass="34245">METDQQLKNCAAPSESSFIPMCLEQNPEGLACSKELSQVCADTISAKETSCGTQAALQKSHSDRVMESMSVAMVTSNPSSVCHSSDLCTVSGVKLGDAGIQVHMQPVDGAFDKIGGVSSGSAGKTQEASRQLAEVVKCNHVKNQVSMEIAHPQAAHLQATQAYWGRQDQLTADVGQAGTMQAFLHLFGGLPQLDSMLPVLEVGAQHPDTSYGHQWQNCRAVQPFVLSLQELVGCHYEQWSTLSKSRASSGAVETASSQMQQQEQSLQDDHFCMGRAAPNLDGYRLNSGSQMQAIGMYGEMQIASDLKQPQSSQMWQNT</sequence>
<dbReference type="Proteomes" id="UP001497512">
    <property type="component" value="Chromosome 3"/>
</dbReference>
<protein>
    <submittedName>
        <fullName evidence="1">Uncharacterized protein</fullName>
    </submittedName>
</protein>
<accession>A0ABP0UDP9</accession>
<evidence type="ECO:0000313" key="2">
    <source>
        <dbReference type="Proteomes" id="UP001497512"/>
    </source>
</evidence>
<name>A0ABP0UDP9_9BRYO</name>
<organism evidence="1 2">
    <name type="scientific">Sphagnum troendelagicum</name>
    <dbReference type="NCBI Taxonomy" id="128251"/>
    <lineage>
        <taxon>Eukaryota</taxon>
        <taxon>Viridiplantae</taxon>
        <taxon>Streptophyta</taxon>
        <taxon>Embryophyta</taxon>
        <taxon>Bryophyta</taxon>
        <taxon>Sphagnophytina</taxon>
        <taxon>Sphagnopsida</taxon>
        <taxon>Sphagnales</taxon>
        <taxon>Sphagnaceae</taxon>
        <taxon>Sphagnum</taxon>
    </lineage>
</organism>
<evidence type="ECO:0000313" key="1">
    <source>
        <dbReference type="EMBL" id="CAK9219536.1"/>
    </source>
</evidence>
<reference evidence="1" key="1">
    <citation type="submission" date="2024-02" db="EMBL/GenBank/DDBJ databases">
        <authorList>
            <consortium name="ELIXIR-Norway"/>
            <consortium name="Elixir Norway"/>
        </authorList>
    </citation>
    <scope>NUCLEOTIDE SEQUENCE</scope>
</reference>
<gene>
    <name evidence="1" type="ORF">CSSPTR1EN2_LOCUS14605</name>
</gene>
<keyword evidence="2" id="KW-1185">Reference proteome</keyword>